<dbReference type="AlphaFoldDB" id="A0AA91THF8"/>
<protein>
    <submittedName>
        <fullName evidence="2">Uncharacterized protein</fullName>
    </submittedName>
</protein>
<feature type="compositionally biased region" description="Basic and acidic residues" evidence="1">
    <location>
        <begin position="53"/>
        <end position="63"/>
    </location>
</feature>
<dbReference type="EMBL" id="NMPZ01000029">
    <property type="protein sequence ID" value="OXL42888.1"/>
    <property type="molecule type" value="Genomic_DNA"/>
</dbReference>
<evidence type="ECO:0000313" key="3">
    <source>
        <dbReference type="Proteomes" id="UP000215155"/>
    </source>
</evidence>
<comment type="caution">
    <text evidence="2">The sequence shown here is derived from an EMBL/GenBank/DDBJ whole genome shotgun (WGS) entry which is preliminary data.</text>
</comment>
<proteinExistence type="predicted"/>
<gene>
    <name evidence="2" type="ORF">CFT61_13960</name>
</gene>
<evidence type="ECO:0000256" key="1">
    <source>
        <dbReference type="SAM" id="MobiDB-lite"/>
    </source>
</evidence>
<name>A0AA91THF8_9BACT</name>
<dbReference type="Proteomes" id="UP000215155">
    <property type="component" value="Unassembled WGS sequence"/>
</dbReference>
<reference evidence="2 3" key="1">
    <citation type="submission" date="2017-07" db="EMBL/GenBank/DDBJ databases">
        <title>Draft genome sequence of Prevotella copri isolated from the gut of healthy adult Indian.</title>
        <authorList>
            <person name="Das B."/>
            <person name="Bag S."/>
            <person name="Ghosh T.S."/>
        </authorList>
    </citation>
    <scope>NUCLEOTIDE SEQUENCE [LARGE SCALE GENOMIC DNA]</scope>
    <source>
        <strain evidence="2 3">Indica</strain>
    </source>
</reference>
<sequence>MFTPAKVLLSFEKKREGFPKVEGGNPYSRLGRKVTTSRVKGYDLKMKGYDLKGEKDTAKEQRIPPRHGTFGEKIPPQHGTFGQKILPRHGTFGEKIPPQEEMYHGKHGTLGERYQGENERYQAFW</sequence>
<accession>A0AA91THF8</accession>
<evidence type="ECO:0000313" key="2">
    <source>
        <dbReference type="EMBL" id="OXL42888.1"/>
    </source>
</evidence>
<feature type="region of interest" description="Disordered" evidence="1">
    <location>
        <begin position="53"/>
        <end position="115"/>
    </location>
</feature>
<organism evidence="2 3">
    <name type="scientific">Segatella copri</name>
    <dbReference type="NCBI Taxonomy" id="165179"/>
    <lineage>
        <taxon>Bacteria</taxon>
        <taxon>Pseudomonadati</taxon>
        <taxon>Bacteroidota</taxon>
        <taxon>Bacteroidia</taxon>
        <taxon>Bacteroidales</taxon>
        <taxon>Prevotellaceae</taxon>
        <taxon>Segatella</taxon>
    </lineage>
</organism>